<dbReference type="Proteomes" id="UP000292627">
    <property type="component" value="Unassembled WGS sequence"/>
</dbReference>
<organism evidence="1 2">
    <name type="scientific">Pseudoxanthomonas winnipegensis</name>
    <dbReference type="NCBI Taxonomy" id="2480810"/>
    <lineage>
        <taxon>Bacteria</taxon>
        <taxon>Pseudomonadati</taxon>
        <taxon>Pseudomonadota</taxon>
        <taxon>Gammaproteobacteria</taxon>
        <taxon>Lysobacterales</taxon>
        <taxon>Lysobacteraceae</taxon>
        <taxon>Pseudoxanthomonas</taxon>
    </lineage>
</organism>
<proteinExistence type="predicted"/>
<gene>
    <name evidence="1" type="ORF">EA660_18290</name>
</gene>
<evidence type="ECO:0000313" key="1">
    <source>
        <dbReference type="EMBL" id="TAA20339.1"/>
    </source>
</evidence>
<accession>A0A4V2HCJ4</accession>
<sequence length="87" mass="9803">MTKDEVFASLVQKFTSGNSTLVTQAVITRDEFHAMFLALRDAKKDEARLARVEALADEWDKTAEVTHYTSGMQVHCSEELRQALKGE</sequence>
<dbReference type="AlphaFoldDB" id="A0A4V2HCJ4"/>
<dbReference type="EMBL" id="SHMC01000010">
    <property type="protein sequence ID" value="TAA20339.1"/>
    <property type="molecule type" value="Genomic_DNA"/>
</dbReference>
<name>A0A4V2HCJ4_9GAMM</name>
<dbReference type="RefSeq" id="WP_130552906.1">
    <property type="nucleotide sequence ID" value="NZ_SHMC01000010.1"/>
</dbReference>
<protein>
    <submittedName>
        <fullName evidence="1">Uncharacterized protein</fullName>
    </submittedName>
</protein>
<reference evidence="1 2" key="1">
    <citation type="submission" date="2019-02" db="EMBL/GenBank/DDBJ databases">
        <title>WGS of Pseudoxanthomonas species novum from clinical isolates.</title>
        <authorList>
            <person name="Bernier A.-M."/>
            <person name="Bernard K."/>
            <person name="Vachon A."/>
        </authorList>
    </citation>
    <scope>NUCLEOTIDE SEQUENCE [LARGE SCALE GENOMIC DNA]</scope>
    <source>
        <strain evidence="1 2">NML171200</strain>
    </source>
</reference>
<evidence type="ECO:0000313" key="2">
    <source>
        <dbReference type="Proteomes" id="UP000292627"/>
    </source>
</evidence>
<comment type="caution">
    <text evidence="1">The sequence shown here is derived from an EMBL/GenBank/DDBJ whole genome shotgun (WGS) entry which is preliminary data.</text>
</comment>